<gene>
    <name evidence="4" type="ORF">Ade02nite_11990</name>
</gene>
<evidence type="ECO:0000259" key="3">
    <source>
        <dbReference type="PROSITE" id="PS50110"/>
    </source>
</evidence>
<feature type="domain" description="Response regulatory" evidence="3">
    <location>
        <begin position="3"/>
        <end position="118"/>
    </location>
</feature>
<name>A0ABQ3XXS9_9ACTN</name>
<dbReference type="Pfam" id="PF00072">
    <property type="entry name" value="Response_reg"/>
    <property type="match status" value="1"/>
</dbReference>
<reference evidence="4 5" key="1">
    <citation type="submission" date="2021-01" db="EMBL/GenBank/DDBJ databases">
        <title>Whole genome shotgun sequence of Actinoplanes deccanensis NBRC 13994.</title>
        <authorList>
            <person name="Komaki H."/>
            <person name="Tamura T."/>
        </authorList>
    </citation>
    <scope>NUCLEOTIDE SEQUENCE [LARGE SCALE GENOMIC DNA]</scope>
    <source>
        <strain evidence="4 5">NBRC 13994</strain>
    </source>
</reference>
<dbReference type="InterPro" id="IPR001789">
    <property type="entry name" value="Sig_transdc_resp-reg_receiver"/>
</dbReference>
<evidence type="ECO:0000256" key="2">
    <source>
        <dbReference type="PROSITE-ProRule" id="PRU00169"/>
    </source>
</evidence>
<organism evidence="4 5">
    <name type="scientific">Paractinoplanes deccanensis</name>
    <dbReference type="NCBI Taxonomy" id="113561"/>
    <lineage>
        <taxon>Bacteria</taxon>
        <taxon>Bacillati</taxon>
        <taxon>Actinomycetota</taxon>
        <taxon>Actinomycetes</taxon>
        <taxon>Micromonosporales</taxon>
        <taxon>Micromonosporaceae</taxon>
        <taxon>Paractinoplanes</taxon>
    </lineage>
</organism>
<keyword evidence="1 2" id="KW-0597">Phosphoprotein</keyword>
<feature type="modified residue" description="4-aspartylphosphate" evidence="2">
    <location>
        <position position="52"/>
    </location>
</feature>
<proteinExistence type="predicted"/>
<evidence type="ECO:0000313" key="4">
    <source>
        <dbReference type="EMBL" id="GID72558.1"/>
    </source>
</evidence>
<dbReference type="Proteomes" id="UP000609879">
    <property type="component" value="Unassembled WGS sequence"/>
</dbReference>
<comment type="caution">
    <text evidence="4">The sequence shown here is derived from an EMBL/GenBank/DDBJ whole genome shotgun (WGS) entry which is preliminary data.</text>
</comment>
<evidence type="ECO:0000256" key="1">
    <source>
        <dbReference type="ARBA" id="ARBA00022553"/>
    </source>
</evidence>
<dbReference type="Gene3D" id="3.40.50.2300">
    <property type="match status" value="1"/>
</dbReference>
<dbReference type="SMART" id="SM00448">
    <property type="entry name" value="REC"/>
    <property type="match status" value="1"/>
</dbReference>
<evidence type="ECO:0000313" key="5">
    <source>
        <dbReference type="Proteomes" id="UP000609879"/>
    </source>
</evidence>
<sequence length="140" mass="14999">MAVVLIAEDDEDIALILSRLLTRAGHTVRHAPDGVRALELAEAERPDVVLTDLGMPRMDGLELTRAIREHSELRDIPIVMLSGHLHPGDNAPIAAGVCSVLLKPCPNDKLREVIGDLVDLGPHGHHGADVGCPARWPVSA</sequence>
<dbReference type="EMBL" id="BOMI01000017">
    <property type="protein sequence ID" value="GID72558.1"/>
    <property type="molecule type" value="Genomic_DNA"/>
</dbReference>
<dbReference type="PROSITE" id="PS50110">
    <property type="entry name" value="RESPONSE_REGULATORY"/>
    <property type="match status" value="1"/>
</dbReference>
<dbReference type="RefSeq" id="WP_203760502.1">
    <property type="nucleotide sequence ID" value="NZ_BAAABO010000025.1"/>
</dbReference>
<protein>
    <recommendedName>
        <fullName evidence="3">Response regulatory domain-containing protein</fullName>
    </recommendedName>
</protein>
<dbReference type="CDD" id="cd17546">
    <property type="entry name" value="REC_hyHK_CKI1_RcsC-like"/>
    <property type="match status" value="1"/>
</dbReference>
<dbReference type="PANTHER" id="PTHR44591">
    <property type="entry name" value="STRESS RESPONSE REGULATOR PROTEIN 1"/>
    <property type="match status" value="1"/>
</dbReference>
<dbReference type="InterPro" id="IPR011006">
    <property type="entry name" value="CheY-like_superfamily"/>
</dbReference>
<accession>A0ABQ3XXS9</accession>
<keyword evidence="5" id="KW-1185">Reference proteome</keyword>
<dbReference type="PANTHER" id="PTHR44591:SF23">
    <property type="entry name" value="CHEY SUBFAMILY"/>
    <property type="match status" value="1"/>
</dbReference>
<dbReference type="InterPro" id="IPR050595">
    <property type="entry name" value="Bact_response_regulator"/>
</dbReference>
<dbReference type="SUPFAM" id="SSF52172">
    <property type="entry name" value="CheY-like"/>
    <property type="match status" value="1"/>
</dbReference>